<keyword evidence="2" id="KW-0732">Signal</keyword>
<feature type="chain" id="PRO_5006916079" evidence="2">
    <location>
        <begin position="18"/>
        <end position="165"/>
    </location>
</feature>
<dbReference type="EMBL" id="LNYP01000024">
    <property type="protein sequence ID" value="KTD38777.1"/>
    <property type="molecule type" value="Genomic_DNA"/>
</dbReference>
<sequence>MRRIIYFLLAISTGACADTIDHYMNIVNNIPQMEMKADPQSQAWARSARNILTLTCESIAETLILANDSAKSQGQPLFCLPAGTQLKAELLDSLIQQTYRSLSSQQSDKNKMTVSQVALLGVSKQYPCQPGSVQNNAMQSGYNQSSSVNSQTSGMLHQSGLPMIK</sequence>
<evidence type="ECO:0000256" key="1">
    <source>
        <dbReference type="SAM" id="MobiDB-lite"/>
    </source>
</evidence>
<dbReference type="RefSeq" id="WP_025386363.1">
    <property type="nucleotide sequence ID" value="NZ_KV441803.1"/>
</dbReference>
<protein>
    <submittedName>
        <fullName evidence="3">Phosphatase</fullName>
    </submittedName>
</protein>
<dbReference type="Proteomes" id="UP000054858">
    <property type="component" value="Unassembled WGS sequence"/>
</dbReference>
<reference evidence="3 4" key="1">
    <citation type="submission" date="2015-11" db="EMBL/GenBank/DDBJ databases">
        <title>Genomic analysis of 38 Legionella species identifies large and diverse effector repertoires.</title>
        <authorList>
            <person name="Burstein D."/>
            <person name="Amaro F."/>
            <person name="Zusman T."/>
            <person name="Lifshitz Z."/>
            <person name="Cohen O."/>
            <person name="Gilbert J.A."/>
            <person name="Pupko T."/>
            <person name="Shuman H.A."/>
            <person name="Segal G."/>
        </authorList>
    </citation>
    <scope>NUCLEOTIDE SEQUENCE [LARGE SCALE GENOMIC DNA]</scope>
    <source>
        <strain evidence="3 4">Oak Ridge-10</strain>
    </source>
</reference>
<feature type="compositionally biased region" description="Polar residues" evidence="1">
    <location>
        <begin position="133"/>
        <end position="156"/>
    </location>
</feature>
<dbReference type="AlphaFoldDB" id="A0A0W0X2L3"/>
<comment type="caution">
    <text evidence="3">The sequence shown here is derived from an EMBL/GenBank/DDBJ whole genome shotgun (WGS) entry which is preliminary data.</text>
</comment>
<accession>A0A0W0X2L3</accession>
<evidence type="ECO:0000313" key="3">
    <source>
        <dbReference type="EMBL" id="KTD38777.1"/>
    </source>
</evidence>
<name>A0A0W0X2L3_9GAMM</name>
<dbReference type="PATRIC" id="fig|29423.5.peg.1325"/>
<organism evidence="3 4">
    <name type="scientific">Legionella oakridgensis</name>
    <dbReference type="NCBI Taxonomy" id="29423"/>
    <lineage>
        <taxon>Bacteria</taxon>
        <taxon>Pseudomonadati</taxon>
        <taxon>Pseudomonadota</taxon>
        <taxon>Gammaproteobacteria</taxon>
        <taxon>Legionellales</taxon>
        <taxon>Legionellaceae</taxon>
        <taxon>Legionella</taxon>
    </lineage>
</organism>
<gene>
    <name evidence="3" type="ORF">Loak_1265</name>
</gene>
<evidence type="ECO:0000313" key="4">
    <source>
        <dbReference type="Proteomes" id="UP000054858"/>
    </source>
</evidence>
<feature type="region of interest" description="Disordered" evidence="1">
    <location>
        <begin position="133"/>
        <end position="165"/>
    </location>
</feature>
<proteinExistence type="predicted"/>
<feature type="signal peptide" evidence="2">
    <location>
        <begin position="1"/>
        <end position="17"/>
    </location>
</feature>
<evidence type="ECO:0000256" key="2">
    <source>
        <dbReference type="SAM" id="SignalP"/>
    </source>
</evidence>
<dbReference type="PROSITE" id="PS51257">
    <property type="entry name" value="PROKAR_LIPOPROTEIN"/>
    <property type="match status" value="1"/>
</dbReference>